<protein>
    <recommendedName>
        <fullName evidence="3">F-box domain-containing protein</fullName>
    </recommendedName>
</protein>
<name>A0ABP1DL47_9APHY</name>
<dbReference type="Proteomes" id="UP001497453">
    <property type="component" value="Chromosome 4"/>
</dbReference>
<accession>A0ABP1DL47</accession>
<reference evidence="2" key="1">
    <citation type="submission" date="2024-04" db="EMBL/GenBank/DDBJ databases">
        <authorList>
            <person name="Shaw F."/>
            <person name="Minotto A."/>
        </authorList>
    </citation>
    <scope>NUCLEOTIDE SEQUENCE [LARGE SCALE GENOMIC DNA]</scope>
</reference>
<keyword evidence="2" id="KW-1185">Reference proteome</keyword>
<sequence length="383" mass="43668">MDTKLPQELIDYIIDYLHGEKTSLLWCSLVGKAWTASSHYHLFHTISFDYPMTNLPGQCSAFAALLVHTLDAFLTSHLTKRIRHYVRELHLKAREYTFEVGPALRALPLSVLQSVFDQLPSMHTLELDGINPPNPSEYLGQQHTRPKLRTLRLLDQSYQPHFTSLLSFIEQIDLLKVSAAVWLMRQGPATFENWFLGPRPHIIALRVFEVSAAFLNEDEMNAIGSFISASRDTLEHLCISLIAITLPDTLSDLSSMSRYNISSCTKLIEFNVILGIAVFPAAFSASSTAWKCTTELFLKLTPHIRRITVKLSGFRHRYSYSPDPIGIMEACDWQCWDQLFRTFEELEMITFSDVENGHRLPDDIRHFVIAHLPVTHAAGQLRI</sequence>
<proteinExistence type="predicted"/>
<evidence type="ECO:0000313" key="2">
    <source>
        <dbReference type="Proteomes" id="UP001497453"/>
    </source>
</evidence>
<gene>
    <name evidence="1" type="ORF">GFSPODELE1_LOCUS6521</name>
</gene>
<evidence type="ECO:0008006" key="3">
    <source>
        <dbReference type="Google" id="ProtNLM"/>
    </source>
</evidence>
<dbReference type="EMBL" id="OZ037947">
    <property type="protein sequence ID" value="CAL1707758.1"/>
    <property type="molecule type" value="Genomic_DNA"/>
</dbReference>
<evidence type="ECO:0000313" key="1">
    <source>
        <dbReference type="EMBL" id="CAL1707758.1"/>
    </source>
</evidence>
<organism evidence="1 2">
    <name type="scientific">Somion occarium</name>
    <dbReference type="NCBI Taxonomy" id="3059160"/>
    <lineage>
        <taxon>Eukaryota</taxon>
        <taxon>Fungi</taxon>
        <taxon>Dikarya</taxon>
        <taxon>Basidiomycota</taxon>
        <taxon>Agaricomycotina</taxon>
        <taxon>Agaricomycetes</taxon>
        <taxon>Polyporales</taxon>
        <taxon>Cerrenaceae</taxon>
        <taxon>Somion</taxon>
    </lineage>
</organism>